<evidence type="ECO:0000259" key="12">
    <source>
        <dbReference type="PROSITE" id="PS50929"/>
    </source>
</evidence>
<accession>A0A915JDA7</accession>
<dbReference type="InterPro" id="IPR003439">
    <property type="entry name" value="ABC_transporter-like_ATP-bd"/>
</dbReference>
<dbReference type="CDD" id="cd18605">
    <property type="entry name" value="ABC_6TM_MRP7_D2_like"/>
    <property type="match status" value="1"/>
</dbReference>
<evidence type="ECO:0000256" key="8">
    <source>
        <dbReference type="ARBA" id="ARBA00023136"/>
    </source>
</evidence>
<evidence type="ECO:0000256" key="6">
    <source>
        <dbReference type="ARBA" id="ARBA00022840"/>
    </source>
</evidence>
<evidence type="ECO:0000256" key="7">
    <source>
        <dbReference type="ARBA" id="ARBA00022989"/>
    </source>
</evidence>
<keyword evidence="8 10" id="KW-0472">Membrane</keyword>
<evidence type="ECO:0000256" key="2">
    <source>
        <dbReference type="ARBA" id="ARBA00022448"/>
    </source>
</evidence>
<dbReference type="Pfam" id="PF00005">
    <property type="entry name" value="ABC_tran"/>
    <property type="match status" value="1"/>
</dbReference>
<feature type="domain" description="ABC transporter" evidence="11">
    <location>
        <begin position="425"/>
        <end position="644"/>
    </location>
</feature>
<dbReference type="PROSITE" id="PS50893">
    <property type="entry name" value="ABC_TRANSPORTER_2"/>
    <property type="match status" value="1"/>
</dbReference>
<keyword evidence="7 10" id="KW-1133">Transmembrane helix</keyword>
<dbReference type="InterPro" id="IPR027417">
    <property type="entry name" value="P-loop_NTPase"/>
</dbReference>
<dbReference type="InterPro" id="IPR017871">
    <property type="entry name" value="ABC_transporter-like_CS"/>
</dbReference>
<evidence type="ECO:0000256" key="9">
    <source>
        <dbReference type="ARBA" id="ARBA00023180"/>
    </source>
</evidence>
<sequence length="647" mass="72136">NLNVYLLDDPLSAVDAKVAKFLFDHCIRGLLKSKTVLLVTHHIQFLREADRILMFEDSCLKSHGSKNIADLWLSYWLTNQNSSNVTNLSNSIEKISSDINETPIKIAALIDQFNSKSVKVLVNSFYTASNFIDNPIDGSDQTIFYLKIYALIILSNTFFTLIRSFSFAYGGLKAAKNLHSMLLQRVLKAPCQFFDATPLGRIINRFSADIWCIDDSLPFQANIFVMFVFAVVGTITMTCYGLPWFIVAVVPIMFVYYEIQKYYRRTTCELKRLNTVSLSPIFGQFSNTLNGLTVIKAFKRSTIFVEKFHSILTGNQMAEYSLLACSMWLNVRIQSIGIFMIICVVIIVVVEHEYRSVNAGLVGLAISYALSVTGIFNGLLTSFTETEKELISVERVSDYIENVPQEKNESTVDPPETWPNGGIVFSKVNLRYVKSAPLALRNLNLEIFVGEKIGIVGRTGSGKSSIFQALFRTTDVESGSVVIDNIDISTISLETLRISTNNPNYLLPGLNVDARLDWVVKKCSLESVVTRLVDGLDGNVGERGQSLSVGERQLVCLARALLIGSKIVCIDEATAHIDIETDAKIQKAIKEGFPQATMLTIAHRLNTVMDYDRIMVMDGGGLLEFDAPRTLLSDKNSYFSNLARIAS</sequence>
<feature type="transmembrane region" description="Helical" evidence="10">
    <location>
        <begin position="223"/>
        <end position="256"/>
    </location>
</feature>
<dbReference type="OMA" id="WSTHMLI"/>
<feature type="transmembrane region" description="Helical" evidence="10">
    <location>
        <begin position="331"/>
        <end position="350"/>
    </location>
</feature>
<reference evidence="14" key="1">
    <citation type="submission" date="2022-11" db="UniProtKB">
        <authorList>
            <consortium name="WormBaseParasite"/>
        </authorList>
    </citation>
    <scope>IDENTIFICATION</scope>
</reference>
<keyword evidence="4 10" id="KW-0812">Transmembrane</keyword>
<keyword evidence="13" id="KW-1185">Reference proteome</keyword>
<dbReference type="PANTHER" id="PTHR24223:SF330">
    <property type="entry name" value="ATP-BINDING CASSETTE SUB-FAMILY C MEMBER 10"/>
    <property type="match status" value="1"/>
</dbReference>
<dbReference type="PROSITE" id="PS00211">
    <property type="entry name" value="ABC_TRANSPORTER_1"/>
    <property type="match status" value="1"/>
</dbReference>
<evidence type="ECO:0000256" key="10">
    <source>
        <dbReference type="SAM" id="Phobius"/>
    </source>
</evidence>
<feature type="transmembrane region" description="Helical" evidence="10">
    <location>
        <begin position="148"/>
        <end position="172"/>
    </location>
</feature>
<dbReference type="GO" id="GO:0140359">
    <property type="term" value="F:ABC-type transporter activity"/>
    <property type="evidence" value="ECO:0007669"/>
    <property type="project" value="InterPro"/>
</dbReference>
<evidence type="ECO:0000313" key="14">
    <source>
        <dbReference type="WBParaSite" id="nRc.2.0.1.t24459-RA"/>
    </source>
</evidence>
<keyword evidence="2" id="KW-0813">Transport</keyword>
<dbReference type="Gene3D" id="1.20.1560.10">
    <property type="entry name" value="ABC transporter type 1, transmembrane domain"/>
    <property type="match status" value="1"/>
</dbReference>
<proteinExistence type="predicted"/>
<dbReference type="FunFam" id="3.40.50.300:FF:002145">
    <property type="entry name" value="ABC transporter (MsbA subfamily)"/>
    <property type="match status" value="1"/>
</dbReference>
<dbReference type="InterPro" id="IPR050173">
    <property type="entry name" value="ABC_transporter_C-like"/>
</dbReference>
<dbReference type="AlphaFoldDB" id="A0A915JDA7"/>
<dbReference type="PROSITE" id="PS50929">
    <property type="entry name" value="ABC_TM1F"/>
    <property type="match status" value="1"/>
</dbReference>
<dbReference type="SUPFAM" id="SSF90123">
    <property type="entry name" value="ABC transporter transmembrane region"/>
    <property type="match status" value="1"/>
</dbReference>
<dbReference type="InterPro" id="IPR036640">
    <property type="entry name" value="ABC1_TM_sf"/>
</dbReference>
<dbReference type="Gene3D" id="3.40.50.300">
    <property type="entry name" value="P-loop containing nucleotide triphosphate hydrolases"/>
    <property type="match status" value="2"/>
</dbReference>
<keyword evidence="9" id="KW-0325">Glycoprotein</keyword>
<protein>
    <submittedName>
        <fullName evidence="14">Uncharacterized protein</fullName>
    </submittedName>
</protein>
<dbReference type="SMART" id="SM00382">
    <property type="entry name" value="AAA"/>
    <property type="match status" value="1"/>
</dbReference>
<dbReference type="GO" id="GO:0005886">
    <property type="term" value="C:plasma membrane"/>
    <property type="evidence" value="ECO:0007669"/>
    <property type="project" value="UniProtKB-SubCell"/>
</dbReference>
<keyword evidence="6" id="KW-0067">ATP-binding</keyword>
<evidence type="ECO:0000256" key="4">
    <source>
        <dbReference type="ARBA" id="ARBA00022692"/>
    </source>
</evidence>
<feature type="transmembrane region" description="Helical" evidence="10">
    <location>
        <begin position="356"/>
        <end position="380"/>
    </location>
</feature>
<dbReference type="Proteomes" id="UP000887565">
    <property type="component" value="Unplaced"/>
</dbReference>
<feature type="domain" description="ABC transmembrane type-1" evidence="12">
    <location>
        <begin position="106"/>
        <end position="388"/>
    </location>
</feature>
<keyword evidence="3" id="KW-1003">Cell membrane</keyword>
<organism evidence="13 14">
    <name type="scientific">Romanomermis culicivorax</name>
    <name type="common">Nematode worm</name>
    <dbReference type="NCBI Taxonomy" id="13658"/>
    <lineage>
        <taxon>Eukaryota</taxon>
        <taxon>Metazoa</taxon>
        <taxon>Ecdysozoa</taxon>
        <taxon>Nematoda</taxon>
        <taxon>Enoplea</taxon>
        <taxon>Dorylaimia</taxon>
        <taxon>Mermithida</taxon>
        <taxon>Mermithoidea</taxon>
        <taxon>Mermithidae</taxon>
        <taxon>Romanomermis</taxon>
    </lineage>
</organism>
<comment type="subcellular location">
    <subcellularLocation>
        <location evidence="1">Cell membrane</location>
        <topology evidence="1">Multi-pass membrane protein</topology>
    </subcellularLocation>
</comment>
<dbReference type="SUPFAM" id="SSF52540">
    <property type="entry name" value="P-loop containing nucleoside triphosphate hydrolases"/>
    <property type="match status" value="2"/>
</dbReference>
<evidence type="ECO:0000313" key="13">
    <source>
        <dbReference type="Proteomes" id="UP000887565"/>
    </source>
</evidence>
<dbReference type="GO" id="GO:0005524">
    <property type="term" value="F:ATP binding"/>
    <property type="evidence" value="ECO:0007669"/>
    <property type="project" value="UniProtKB-KW"/>
</dbReference>
<dbReference type="InterPro" id="IPR011527">
    <property type="entry name" value="ABC1_TM_dom"/>
</dbReference>
<evidence type="ECO:0000256" key="1">
    <source>
        <dbReference type="ARBA" id="ARBA00004651"/>
    </source>
</evidence>
<dbReference type="Pfam" id="PF00664">
    <property type="entry name" value="ABC_membrane"/>
    <property type="match status" value="1"/>
</dbReference>
<dbReference type="GO" id="GO:0016887">
    <property type="term" value="F:ATP hydrolysis activity"/>
    <property type="evidence" value="ECO:0007669"/>
    <property type="project" value="InterPro"/>
</dbReference>
<dbReference type="WBParaSite" id="nRc.2.0.1.t24459-RA">
    <property type="protein sequence ID" value="nRc.2.0.1.t24459-RA"/>
    <property type="gene ID" value="nRc.2.0.1.g24459"/>
</dbReference>
<dbReference type="PANTHER" id="PTHR24223">
    <property type="entry name" value="ATP-BINDING CASSETTE SUB-FAMILY C"/>
    <property type="match status" value="1"/>
</dbReference>
<dbReference type="InterPro" id="IPR003593">
    <property type="entry name" value="AAA+_ATPase"/>
</dbReference>
<dbReference type="CDD" id="cd03244">
    <property type="entry name" value="ABCC_MRP_domain2"/>
    <property type="match status" value="1"/>
</dbReference>
<evidence type="ECO:0000256" key="5">
    <source>
        <dbReference type="ARBA" id="ARBA00022741"/>
    </source>
</evidence>
<name>A0A915JDA7_ROMCU</name>
<evidence type="ECO:0000256" key="3">
    <source>
        <dbReference type="ARBA" id="ARBA00022475"/>
    </source>
</evidence>
<evidence type="ECO:0000259" key="11">
    <source>
        <dbReference type="PROSITE" id="PS50893"/>
    </source>
</evidence>
<keyword evidence="5" id="KW-0547">Nucleotide-binding</keyword>